<name>N1Q9U0_PSEFD</name>
<dbReference type="AlphaFoldDB" id="N1Q9U0"/>
<organism evidence="2 3">
    <name type="scientific">Pseudocercospora fijiensis (strain CIRAD86)</name>
    <name type="common">Black leaf streak disease fungus</name>
    <name type="synonym">Mycosphaerella fijiensis</name>
    <dbReference type="NCBI Taxonomy" id="383855"/>
    <lineage>
        <taxon>Eukaryota</taxon>
        <taxon>Fungi</taxon>
        <taxon>Dikarya</taxon>
        <taxon>Ascomycota</taxon>
        <taxon>Pezizomycotina</taxon>
        <taxon>Dothideomycetes</taxon>
        <taxon>Dothideomycetidae</taxon>
        <taxon>Mycosphaerellales</taxon>
        <taxon>Mycosphaerellaceae</taxon>
        <taxon>Pseudocercospora</taxon>
    </lineage>
</organism>
<proteinExistence type="predicted"/>
<dbReference type="HOGENOM" id="CLU_1705011_0_0_1"/>
<dbReference type="EMBL" id="KB446555">
    <property type="protein sequence ID" value="EME87643.1"/>
    <property type="molecule type" value="Genomic_DNA"/>
</dbReference>
<dbReference type="KEGG" id="pfj:MYCFIDRAFT_205745"/>
<evidence type="ECO:0000313" key="3">
    <source>
        <dbReference type="Proteomes" id="UP000016932"/>
    </source>
</evidence>
<dbReference type="RefSeq" id="XP_007921012.1">
    <property type="nucleotide sequence ID" value="XM_007922821.1"/>
</dbReference>
<evidence type="ECO:0000313" key="2">
    <source>
        <dbReference type="EMBL" id="EME87643.1"/>
    </source>
</evidence>
<reference evidence="2 3" key="1">
    <citation type="journal article" date="2012" name="PLoS Pathog.">
        <title>Diverse lifestyles and strategies of plant pathogenesis encoded in the genomes of eighteen Dothideomycetes fungi.</title>
        <authorList>
            <person name="Ohm R.A."/>
            <person name="Feau N."/>
            <person name="Henrissat B."/>
            <person name="Schoch C.L."/>
            <person name="Horwitz B.A."/>
            <person name="Barry K.W."/>
            <person name="Condon B.J."/>
            <person name="Copeland A.C."/>
            <person name="Dhillon B."/>
            <person name="Glaser F."/>
            <person name="Hesse C.N."/>
            <person name="Kosti I."/>
            <person name="LaButti K."/>
            <person name="Lindquist E.A."/>
            <person name="Lucas S."/>
            <person name="Salamov A.A."/>
            <person name="Bradshaw R.E."/>
            <person name="Ciuffetti L."/>
            <person name="Hamelin R.C."/>
            <person name="Kema G.H.J."/>
            <person name="Lawrence C."/>
            <person name="Scott J.A."/>
            <person name="Spatafora J.W."/>
            <person name="Turgeon B.G."/>
            <person name="de Wit P.J.G.M."/>
            <person name="Zhong S."/>
            <person name="Goodwin S.B."/>
            <person name="Grigoriev I.V."/>
        </authorList>
    </citation>
    <scope>NUCLEOTIDE SEQUENCE [LARGE SCALE GENOMIC DNA]</scope>
    <source>
        <strain evidence="2 3">CIRAD86</strain>
    </source>
</reference>
<feature type="region of interest" description="Disordered" evidence="1">
    <location>
        <begin position="64"/>
        <end position="87"/>
    </location>
</feature>
<sequence>MPVVAVGMDGWAVFLGCMAAVEVVRRRGRNGVNVSVAINDDPSHHCARDWVWREVGCWDEVTEGGASQQQERGGRQGSSHNGNWGAPGAVMLKQRVAQDVRDMAGGGRRRRAGACRWSVEMGCGGLLTFTDILGGTIFASQIGHAGDPLPDPTY</sequence>
<dbReference type="VEuPathDB" id="FungiDB:MYCFIDRAFT_205745"/>
<dbReference type="GeneID" id="19336425"/>
<accession>N1Q9U0</accession>
<keyword evidence="3" id="KW-1185">Reference proteome</keyword>
<dbReference type="Proteomes" id="UP000016932">
    <property type="component" value="Unassembled WGS sequence"/>
</dbReference>
<gene>
    <name evidence="2" type="ORF">MYCFIDRAFT_205745</name>
</gene>
<evidence type="ECO:0000256" key="1">
    <source>
        <dbReference type="SAM" id="MobiDB-lite"/>
    </source>
</evidence>
<protein>
    <submittedName>
        <fullName evidence="2">Uncharacterized protein</fullName>
    </submittedName>
</protein>